<reference evidence="3 4" key="1">
    <citation type="submission" date="2020-03" db="EMBL/GenBank/DDBJ databases">
        <title>Salinimicrobium sp. nov, isolated from SCS.</title>
        <authorList>
            <person name="Cao W.R."/>
        </authorList>
    </citation>
    <scope>NUCLEOTIDE SEQUENCE [LARGE SCALE GENOMIC DNA]</scope>
    <source>
        <strain evidence="4">J15B91</strain>
    </source>
</reference>
<feature type="transmembrane region" description="Helical" evidence="1">
    <location>
        <begin position="65"/>
        <end position="85"/>
    </location>
</feature>
<dbReference type="Proteomes" id="UP000703674">
    <property type="component" value="Unassembled WGS sequence"/>
</dbReference>
<evidence type="ECO:0000256" key="1">
    <source>
        <dbReference type="SAM" id="Phobius"/>
    </source>
</evidence>
<organism evidence="3 4">
    <name type="scientific">Salinimicrobium oceani</name>
    <dbReference type="NCBI Taxonomy" id="2722702"/>
    <lineage>
        <taxon>Bacteria</taxon>
        <taxon>Pseudomonadati</taxon>
        <taxon>Bacteroidota</taxon>
        <taxon>Flavobacteriia</taxon>
        <taxon>Flavobacteriales</taxon>
        <taxon>Flavobacteriaceae</taxon>
        <taxon>Salinimicrobium</taxon>
    </lineage>
</organism>
<feature type="domain" description="2TM" evidence="2">
    <location>
        <begin position="15"/>
        <end position="99"/>
    </location>
</feature>
<evidence type="ECO:0000259" key="2">
    <source>
        <dbReference type="Pfam" id="PF13239"/>
    </source>
</evidence>
<keyword evidence="1" id="KW-1133">Transmembrane helix</keyword>
<accession>A0ABX1D1R2</accession>
<keyword evidence="4" id="KW-1185">Reference proteome</keyword>
<comment type="caution">
    <text evidence="3">The sequence shown here is derived from an EMBL/GenBank/DDBJ whole genome shotgun (WGS) entry which is preliminary data.</text>
</comment>
<keyword evidence="1" id="KW-0812">Transmembrane</keyword>
<evidence type="ECO:0000313" key="4">
    <source>
        <dbReference type="Proteomes" id="UP000703674"/>
    </source>
</evidence>
<sequence length="107" mass="12639">MELEQAYQNESLEYKRAVKKVKALKGFYGHLSVYLVINILLLIVYTWNEGFINGLKDISNYFTAFFWGIGLVAHAAGVFMPNIIFGREWEERKIKELMEKDRRNSWE</sequence>
<proteinExistence type="predicted"/>
<dbReference type="Pfam" id="PF13239">
    <property type="entry name" value="2TM"/>
    <property type="match status" value="1"/>
</dbReference>
<protein>
    <submittedName>
        <fullName evidence="3">2TM domain-containing protein</fullName>
    </submittedName>
</protein>
<dbReference type="EMBL" id="JAAVJR010000003">
    <property type="protein sequence ID" value="NJW52481.1"/>
    <property type="molecule type" value="Genomic_DNA"/>
</dbReference>
<gene>
    <name evidence="3" type="ORF">HC175_06070</name>
</gene>
<feature type="transmembrane region" description="Helical" evidence="1">
    <location>
        <begin position="26"/>
        <end position="45"/>
    </location>
</feature>
<name>A0ABX1D1R2_9FLAO</name>
<dbReference type="InterPro" id="IPR025698">
    <property type="entry name" value="2TM_dom"/>
</dbReference>
<dbReference type="RefSeq" id="WP_168137605.1">
    <property type="nucleotide sequence ID" value="NZ_JAAVJR010000003.1"/>
</dbReference>
<evidence type="ECO:0000313" key="3">
    <source>
        <dbReference type="EMBL" id="NJW52481.1"/>
    </source>
</evidence>
<keyword evidence="1" id="KW-0472">Membrane</keyword>